<keyword evidence="5" id="KW-0276">Fatty acid metabolism</keyword>
<evidence type="ECO:0000256" key="3">
    <source>
        <dbReference type="ARBA" id="ARBA00008750"/>
    </source>
</evidence>
<dbReference type="Pfam" id="PF02737">
    <property type="entry name" value="3HCDH_N"/>
    <property type="match status" value="1"/>
</dbReference>
<keyword evidence="10" id="KW-0576">Peroxisome</keyword>
<reference evidence="18" key="1">
    <citation type="journal article" date="2023" name="Int. J. Syst. Evol. Microbiol.">
        <title>Sinisalibacter aestuarii sp. nov., isolated from estuarine sediment of the Arakawa River.</title>
        <authorList>
            <person name="Arafat S.T."/>
            <person name="Hirano S."/>
            <person name="Sato A."/>
            <person name="Takeuchi K."/>
            <person name="Yasuda T."/>
            <person name="Terahara T."/>
            <person name="Hamada M."/>
            <person name="Kobayashi T."/>
        </authorList>
    </citation>
    <scope>NUCLEOTIDE SEQUENCE</scope>
    <source>
        <strain evidence="18">B-399</strain>
    </source>
</reference>
<dbReference type="RefSeq" id="WP_281843511.1">
    <property type="nucleotide sequence ID" value="NZ_BROH01000012.1"/>
</dbReference>
<dbReference type="InterPro" id="IPR006108">
    <property type="entry name" value="3HC_DH_C"/>
</dbReference>
<gene>
    <name evidence="18" type="ORF">STA1M1_33600</name>
</gene>
<evidence type="ECO:0000256" key="6">
    <source>
        <dbReference type="ARBA" id="ARBA00022963"/>
    </source>
</evidence>
<comment type="subcellular location">
    <subcellularLocation>
        <location evidence="1">Peroxisome</location>
    </subcellularLocation>
</comment>
<keyword evidence="19" id="KW-1185">Reference proteome</keyword>
<feature type="domain" description="3-hydroxyacyl-CoA dehydrogenase C-terminal" evidence="16">
    <location>
        <begin position="482"/>
        <end position="556"/>
    </location>
</feature>
<dbReference type="InterPro" id="IPR036291">
    <property type="entry name" value="NAD(P)-bd_dom_sf"/>
</dbReference>
<comment type="similarity">
    <text evidence="3">In the N-terminal section; belongs to the enoyl-CoA hydratase/isomerase family.</text>
</comment>
<dbReference type="Gene3D" id="1.10.1040.50">
    <property type="match status" value="1"/>
</dbReference>
<comment type="caution">
    <text evidence="18">The sequence shown here is derived from an EMBL/GenBank/DDBJ whole genome shotgun (WGS) entry which is preliminary data.</text>
</comment>
<dbReference type="EMBL" id="BROH01000012">
    <property type="protein sequence ID" value="GKY89491.1"/>
    <property type="molecule type" value="Genomic_DNA"/>
</dbReference>
<evidence type="ECO:0000259" key="17">
    <source>
        <dbReference type="Pfam" id="PF02737"/>
    </source>
</evidence>
<evidence type="ECO:0000256" key="9">
    <source>
        <dbReference type="ARBA" id="ARBA00023098"/>
    </source>
</evidence>
<dbReference type="PANTHER" id="PTHR23309">
    <property type="entry name" value="3-HYDROXYACYL-COA DEHYROGENASE"/>
    <property type="match status" value="1"/>
</dbReference>
<dbReference type="CDD" id="cd06558">
    <property type="entry name" value="crotonase-like"/>
    <property type="match status" value="1"/>
</dbReference>
<dbReference type="SUPFAM" id="SSF51735">
    <property type="entry name" value="NAD(P)-binding Rossmann-fold domains"/>
    <property type="match status" value="1"/>
</dbReference>
<evidence type="ECO:0000256" key="7">
    <source>
        <dbReference type="ARBA" id="ARBA00023002"/>
    </source>
</evidence>
<comment type="catalytic activity">
    <reaction evidence="14">
        <text>a (3S)-3-hydroxyacyl-CoA + NAD(+) = a 3-oxoacyl-CoA + NADH + H(+)</text>
        <dbReference type="Rhea" id="RHEA:22432"/>
        <dbReference type="ChEBI" id="CHEBI:15378"/>
        <dbReference type="ChEBI" id="CHEBI:57318"/>
        <dbReference type="ChEBI" id="CHEBI:57540"/>
        <dbReference type="ChEBI" id="CHEBI:57945"/>
        <dbReference type="ChEBI" id="CHEBI:90726"/>
        <dbReference type="EC" id="1.1.1.35"/>
    </reaction>
</comment>
<comment type="pathway">
    <text evidence="2">Lipid metabolism; fatty acid beta-oxidation.</text>
</comment>
<keyword evidence="13" id="KW-0511">Multifunctional enzyme</keyword>
<dbReference type="Pfam" id="PF00725">
    <property type="entry name" value="3HCDH"/>
    <property type="match status" value="2"/>
</dbReference>
<dbReference type="InterPro" id="IPR006176">
    <property type="entry name" value="3-OHacyl-CoA_DH_NAD-bd"/>
</dbReference>
<evidence type="ECO:0000313" key="18">
    <source>
        <dbReference type="EMBL" id="GKY89491.1"/>
    </source>
</evidence>
<keyword evidence="11" id="KW-0413">Isomerase</keyword>
<dbReference type="Proteomes" id="UP001144205">
    <property type="component" value="Unassembled WGS sequence"/>
</dbReference>
<evidence type="ECO:0000256" key="14">
    <source>
        <dbReference type="ARBA" id="ARBA00049556"/>
    </source>
</evidence>
<organism evidence="18 19">
    <name type="scientific">Sinisalibacter aestuarii</name>
    <dbReference type="NCBI Taxonomy" id="2949426"/>
    <lineage>
        <taxon>Bacteria</taxon>
        <taxon>Pseudomonadati</taxon>
        <taxon>Pseudomonadota</taxon>
        <taxon>Alphaproteobacteria</taxon>
        <taxon>Rhodobacterales</taxon>
        <taxon>Roseobacteraceae</taxon>
        <taxon>Sinisalibacter</taxon>
    </lineage>
</organism>
<keyword evidence="7" id="KW-0560">Oxidoreductase</keyword>
<proteinExistence type="inferred from homology"/>
<dbReference type="SUPFAM" id="SSF48179">
    <property type="entry name" value="6-phosphogluconate dehydrogenase C-terminal domain-like"/>
    <property type="match status" value="2"/>
</dbReference>
<evidence type="ECO:0000256" key="2">
    <source>
        <dbReference type="ARBA" id="ARBA00005005"/>
    </source>
</evidence>
<dbReference type="PROSITE" id="PS00166">
    <property type="entry name" value="ENOYL_COA_HYDRATASE"/>
    <property type="match status" value="1"/>
</dbReference>
<protein>
    <submittedName>
        <fullName evidence="18">Enoyl-CoA hydratase</fullName>
    </submittedName>
</protein>
<evidence type="ECO:0000259" key="16">
    <source>
        <dbReference type="Pfam" id="PF00725"/>
    </source>
</evidence>
<feature type="domain" description="3-hydroxyacyl-CoA dehydrogenase NAD binding" evidence="17">
    <location>
        <begin position="296"/>
        <end position="470"/>
    </location>
</feature>
<dbReference type="InterPro" id="IPR008927">
    <property type="entry name" value="6-PGluconate_DH-like_C_sf"/>
</dbReference>
<evidence type="ECO:0000256" key="12">
    <source>
        <dbReference type="ARBA" id="ARBA00023239"/>
    </source>
</evidence>
<dbReference type="PANTHER" id="PTHR23309:SF49">
    <property type="entry name" value="PEROXISOMAL BIFUNCTIONAL ENZYME"/>
    <property type="match status" value="1"/>
</dbReference>
<dbReference type="Gene3D" id="3.40.50.720">
    <property type="entry name" value="NAD(P)-binding Rossmann-like Domain"/>
    <property type="match status" value="1"/>
</dbReference>
<evidence type="ECO:0000256" key="8">
    <source>
        <dbReference type="ARBA" id="ARBA00023027"/>
    </source>
</evidence>
<evidence type="ECO:0000256" key="1">
    <source>
        <dbReference type="ARBA" id="ARBA00004275"/>
    </source>
</evidence>
<dbReference type="SUPFAM" id="SSF52096">
    <property type="entry name" value="ClpP/crotonase"/>
    <property type="match status" value="1"/>
</dbReference>
<dbReference type="Pfam" id="PF00378">
    <property type="entry name" value="ECH_1"/>
    <property type="match status" value="1"/>
</dbReference>
<evidence type="ECO:0000256" key="13">
    <source>
        <dbReference type="ARBA" id="ARBA00023268"/>
    </source>
</evidence>
<keyword evidence="9" id="KW-0443">Lipid metabolism</keyword>
<keyword evidence="8" id="KW-0520">NAD</keyword>
<keyword evidence="6" id="KW-0442">Lipid degradation</keyword>
<keyword evidence="12" id="KW-0456">Lyase</keyword>
<evidence type="ECO:0000313" key="19">
    <source>
        <dbReference type="Proteomes" id="UP001144205"/>
    </source>
</evidence>
<dbReference type="Gene3D" id="3.90.226.10">
    <property type="entry name" value="2-enoyl-CoA Hydratase, Chain A, domain 1"/>
    <property type="match status" value="1"/>
</dbReference>
<comment type="subunit">
    <text evidence="4">Monomer.</text>
</comment>
<name>A0ABQ5LWZ4_9RHOB</name>
<dbReference type="InterPro" id="IPR018376">
    <property type="entry name" value="Enoyl-CoA_hyd/isom_CS"/>
</dbReference>
<evidence type="ECO:0000256" key="5">
    <source>
        <dbReference type="ARBA" id="ARBA00022832"/>
    </source>
</evidence>
<evidence type="ECO:0000256" key="15">
    <source>
        <dbReference type="RuleBase" id="RU003707"/>
    </source>
</evidence>
<comment type="similarity">
    <text evidence="15">Belongs to the enoyl-CoA hydratase/isomerase family.</text>
</comment>
<accession>A0ABQ5LWZ4</accession>
<dbReference type="InterPro" id="IPR001753">
    <property type="entry name" value="Enoyl-CoA_hydra/iso"/>
</dbReference>
<evidence type="ECO:0000256" key="4">
    <source>
        <dbReference type="ARBA" id="ARBA00011245"/>
    </source>
</evidence>
<dbReference type="InterPro" id="IPR029045">
    <property type="entry name" value="ClpP/crotonase-like_dom_sf"/>
</dbReference>
<evidence type="ECO:0000256" key="11">
    <source>
        <dbReference type="ARBA" id="ARBA00023235"/>
    </source>
</evidence>
<feature type="domain" description="3-hydroxyacyl-CoA dehydrogenase C-terminal" evidence="16">
    <location>
        <begin position="594"/>
        <end position="678"/>
    </location>
</feature>
<evidence type="ECO:0000256" key="10">
    <source>
        <dbReference type="ARBA" id="ARBA00023140"/>
    </source>
</evidence>
<sequence length="685" mass="71057">MGELVEYSVREGVALVIVDNPPVNALSQPVRAGIATAIAAGIEDPQVGAIVIRAEGRTFPAGADLRDFRPDHETPSLGTLCSAIENSPKPVIAAIHGTALGGGLELALACHYRLASDDTQLGLPDVALGLVPSGGASQRLPRLVGPRVALDMLLGARPVSAEQAARLGLIDKAVHKNLERAALGTARNMIDSATGPRPSRDRAEGMADPTGYLNIVSERRTGLAGDKRIAAAKAVDLVEAALLLPFEAGLALEKVTFDDLVVSDQARGLRHLFLAERRTARGSAIGSETARRIERVGIAGSGSHALALLRGCLGAGMRVTLQDHDTEALAEVAIHVEAGLGQDVARGRLADERRAALLAAFSTASDPAAFADCELVIEAMDEGDAARRAALAGIAAATGPGIVLATTSTGIDLDALAVETGRGADLMRLLFHPPSPRSGVVEIARAQSGAGDLAATGVAFARALGKVPILPMRAGPCLSVTVFGAFIAAATHLLEEGAHLAEIDAVLRDYGFAQGPFQRLDADGLEYAPGAGRGLIAQMIARGWTGQRTGQGFYAYGPEGSPIGANPALAGLIDERRRVAGIVPRRVPVAEIEARCIDAMTNAGAALVADGVAAQPSDVDVALVLGFGFPRWRGGPMEAADRTGLLVARNRMRGWAEGRDGALWAPDPMFDDLIKNGHGFDSLNR</sequence>